<dbReference type="AlphaFoldDB" id="A0A0B9AKF0"/>
<protein>
    <submittedName>
        <fullName evidence="2">Transcription activator effector binding protein</fullName>
    </submittedName>
</protein>
<dbReference type="OrthoDB" id="4772335at2"/>
<dbReference type="InterPro" id="IPR011256">
    <property type="entry name" value="Reg_factor_effector_dom_sf"/>
</dbReference>
<proteinExistence type="predicted"/>
<accession>A0A0B9AKF0</accession>
<organism evidence="2 3">
    <name type="scientific">Brevibacterium linens</name>
    <dbReference type="NCBI Taxonomy" id="1703"/>
    <lineage>
        <taxon>Bacteria</taxon>
        <taxon>Bacillati</taxon>
        <taxon>Actinomycetota</taxon>
        <taxon>Actinomycetes</taxon>
        <taxon>Micrococcales</taxon>
        <taxon>Brevibacteriaceae</taxon>
        <taxon>Brevibacterium</taxon>
    </lineage>
</organism>
<evidence type="ECO:0000313" key="3">
    <source>
        <dbReference type="Proteomes" id="UP000031488"/>
    </source>
</evidence>
<feature type="domain" description="GyrI-like small molecule binding" evidence="1">
    <location>
        <begin position="22"/>
        <end position="198"/>
    </location>
</feature>
<sequence>MDKVDFKRSLPGFRAKQGRFDLIEVPDSQYLMINGHGDPNTSPDFASALTSLYPLAYGLKFFSKLELGRDYVVPPLEGLWWADDMTTFTSARDKSAWDFTLMLFVPDWLDGEHVDGVVETVRSKGSAPRLGEIRFETLREGTCVQTLHIGPFDDEGPVLERMHTEVIPEAGMKMSGDHHEIYLSDFRRTAPEKLRTILRQPVTPQSDLA</sequence>
<dbReference type="Gene3D" id="3.20.80.10">
    <property type="entry name" value="Regulatory factor, effector binding domain"/>
    <property type="match status" value="1"/>
</dbReference>
<dbReference type="InterPro" id="IPR029442">
    <property type="entry name" value="GyrI-like"/>
</dbReference>
<dbReference type="SUPFAM" id="SSF55136">
    <property type="entry name" value="Probable bacterial effector-binding domain"/>
    <property type="match status" value="1"/>
</dbReference>
<dbReference type="PATRIC" id="fig|1703.6.peg.3238"/>
<dbReference type="InterPro" id="IPR008319">
    <property type="entry name" value="GyrI-like_CCH_Lin2189-like"/>
</dbReference>
<name>A0A0B9AKF0_BRELN</name>
<dbReference type="EMBL" id="JTJZ01000022">
    <property type="protein sequence ID" value="KHS51209.1"/>
    <property type="molecule type" value="Genomic_DNA"/>
</dbReference>
<dbReference type="PIRSF" id="PIRSF031644">
    <property type="entry name" value="UCP031644"/>
    <property type="match status" value="1"/>
</dbReference>
<dbReference type="RefSeq" id="WP_039211993.1">
    <property type="nucleotide sequence ID" value="NZ_JTJZ01000022.1"/>
</dbReference>
<comment type="caution">
    <text evidence="2">The sequence shown here is derived from an EMBL/GenBank/DDBJ whole genome shotgun (WGS) entry which is preliminary data.</text>
</comment>
<dbReference type="Proteomes" id="UP000031488">
    <property type="component" value="Unassembled WGS sequence"/>
</dbReference>
<keyword evidence="3" id="KW-1185">Reference proteome</keyword>
<evidence type="ECO:0000259" key="1">
    <source>
        <dbReference type="Pfam" id="PF06445"/>
    </source>
</evidence>
<dbReference type="Pfam" id="PF06445">
    <property type="entry name" value="GyrI-like"/>
    <property type="match status" value="1"/>
</dbReference>
<evidence type="ECO:0000313" key="2">
    <source>
        <dbReference type="EMBL" id="KHS51209.1"/>
    </source>
</evidence>
<reference evidence="2 3" key="1">
    <citation type="submission" date="2014-11" db="EMBL/GenBank/DDBJ databases">
        <title>Draft Genome Sequence of Brevibacterium linens AE038-8.</title>
        <authorList>
            <person name="Maizel D."/>
            <person name="Utturkar S.M."/>
            <person name="Brown S.D."/>
            <person name="Ferrero M."/>
            <person name="Rosen B.P."/>
        </authorList>
    </citation>
    <scope>NUCLEOTIDE SEQUENCE [LARGE SCALE GENOMIC DNA]</scope>
    <source>
        <strain evidence="2 3">AE038-8</strain>
    </source>
</reference>
<gene>
    <name evidence="2" type="ORF">AE0388_3281</name>
</gene>